<gene>
    <name evidence="12" type="primary">Mo01059</name>
    <name evidence="12" type="ORF">E5Q_01059</name>
</gene>
<evidence type="ECO:0000256" key="9">
    <source>
        <dbReference type="PROSITE-ProRule" id="PRU01215"/>
    </source>
</evidence>
<keyword evidence="5" id="KW-0862">Zinc</keyword>
<dbReference type="PROSITE" id="PS51867">
    <property type="entry name" value="ZF_RING_GID"/>
    <property type="match status" value="1"/>
</dbReference>
<accession>G7DUZ7</accession>
<dbReference type="InterPro" id="IPR037683">
    <property type="entry name" value="Rmd5_dRing"/>
</dbReference>
<dbReference type="InterPro" id="IPR006594">
    <property type="entry name" value="LisH"/>
</dbReference>
<comment type="caution">
    <text evidence="12">The sequence shown here is derived from an EMBL/GenBank/DDBJ whole genome shotgun (WGS) entry which is preliminary data.</text>
</comment>
<evidence type="ECO:0000256" key="8">
    <source>
        <dbReference type="ARBA" id="ARBA00080744"/>
    </source>
</evidence>
<evidence type="ECO:0000259" key="11">
    <source>
        <dbReference type="PROSITE" id="PS51867"/>
    </source>
</evidence>
<feature type="domain" description="CTLH" evidence="10">
    <location>
        <begin position="181"/>
        <end position="238"/>
    </location>
</feature>
<evidence type="ECO:0000256" key="1">
    <source>
        <dbReference type="ARBA" id="ARBA00004496"/>
    </source>
</evidence>
<sequence>MDSLKRDYEKAASASDSLNEQEILQNLIDRLQVLRQRVTSDPNAFDNSLASLAQSVRASNARIAERHKEWQSSLTRLGKNIDKRFTADLTPLLPSAPPVTPPDAPAFAPAAPLVSDLTAFNAHASTSRSKQDPFEHMYFASCADRVNTVIAQHLLRQGHYHVANSFCVESRTPFPVQFEEAFQKMHVIADDIRNENLRSVLDWCQAHEPFLLSRDSDLLFVTQRYIFARLLFSDSVPLPDTLAFAVYPVTQDAQAHSVIRLPTRASDKPAISNGASLALAYAMRHFKPLYARHHAKIASMITAALFTPLERLLNSPYYSTWLDELKSVLQDVPRSGATPAPAEAATGKKRRARPALQKVVDIFTREYCARLKVSRDLPLVVATDIGGGGALARIAKVRSVMKEKRNEWSQVEELPIEIALPSQYRFHSVFACPVSKEQATEDNPPMMMPCGHVVAKESLSRLSKGSAVFKCPYCPVQSSVASATRVHF</sequence>
<dbReference type="InterPro" id="IPR045098">
    <property type="entry name" value="Fyv10_fam"/>
</dbReference>
<dbReference type="OrthoDB" id="1933281at2759"/>
<name>G7DUZ7_MIXOS</name>
<dbReference type="GO" id="GO:0061630">
    <property type="term" value="F:ubiquitin protein ligase activity"/>
    <property type="evidence" value="ECO:0007669"/>
    <property type="project" value="InterPro"/>
</dbReference>
<evidence type="ECO:0000256" key="6">
    <source>
        <dbReference type="ARBA" id="ARBA00061136"/>
    </source>
</evidence>
<evidence type="ECO:0000256" key="2">
    <source>
        <dbReference type="ARBA" id="ARBA00022490"/>
    </source>
</evidence>
<evidence type="ECO:0000259" key="10">
    <source>
        <dbReference type="PROSITE" id="PS50897"/>
    </source>
</evidence>
<dbReference type="EMBL" id="BABT02000034">
    <property type="protein sequence ID" value="GAA94407.1"/>
    <property type="molecule type" value="Genomic_DNA"/>
</dbReference>
<dbReference type="SUPFAM" id="SSF57850">
    <property type="entry name" value="RING/U-box"/>
    <property type="match status" value="1"/>
</dbReference>
<dbReference type="PANTHER" id="PTHR12170:SF3">
    <property type="entry name" value="GH10162P"/>
    <property type="match status" value="1"/>
</dbReference>
<keyword evidence="13" id="KW-1185">Reference proteome</keyword>
<proteinExistence type="inferred from homology"/>
<comment type="subcellular location">
    <subcellularLocation>
        <location evidence="1">Cytoplasm</location>
    </subcellularLocation>
</comment>
<reference evidence="12 13" key="1">
    <citation type="journal article" date="2011" name="J. Gen. Appl. Microbiol.">
        <title>Draft genome sequencing of the enigmatic basidiomycete Mixia osmundae.</title>
        <authorList>
            <person name="Nishida H."/>
            <person name="Nagatsuka Y."/>
            <person name="Sugiyama J."/>
        </authorList>
    </citation>
    <scope>NUCLEOTIDE SEQUENCE [LARGE SCALE GENOMIC DNA]</scope>
    <source>
        <strain evidence="13">CBS 9802 / IAM 14324 / JCM 22182 / KY 12970</strain>
    </source>
</reference>
<protein>
    <recommendedName>
        <fullName evidence="8">GID complex catalytic subunit 2</fullName>
    </recommendedName>
    <alternativeName>
        <fullName evidence="7">Glucose-induced degradation protein 2</fullName>
    </alternativeName>
</protein>
<dbReference type="FunCoup" id="G7DUZ7">
    <property type="interactions" value="318"/>
</dbReference>
<dbReference type="GO" id="GO:0034657">
    <property type="term" value="C:GID complex"/>
    <property type="evidence" value="ECO:0007669"/>
    <property type="project" value="TreeGrafter"/>
</dbReference>
<dbReference type="CDD" id="cd16652">
    <property type="entry name" value="dRING_Rmd5p-like"/>
    <property type="match status" value="1"/>
</dbReference>
<evidence type="ECO:0000313" key="13">
    <source>
        <dbReference type="Proteomes" id="UP000009131"/>
    </source>
</evidence>
<dbReference type="InterPro" id="IPR044063">
    <property type="entry name" value="ZF_RING_GID"/>
</dbReference>
<feature type="domain" description="RING-Gid-type" evidence="11">
    <location>
        <begin position="432"/>
        <end position="474"/>
    </location>
</feature>
<dbReference type="Proteomes" id="UP000009131">
    <property type="component" value="Unassembled WGS sequence"/>
</dbReference>
<feature type="zinc finger region" description="RING-Gid-type" evidence="9">
    <location>
        <begin position="432"/>
        <end position="474"/>
    </location>
</feature>
<dbReference type="PROSITE" id="PS50897">
    <property type="entry name" value="CTLH"/>
    <property type="match status" value="1"/>
</dbReference>
<evidence type="ECO:0000256" key="3">
    <source>
        <dbReference type="ARBA" id="ARBA00022723"/>
    </source>
</evidence>
<dbReference type="HOGENOM" id="CLU_020227_4_0_1"/>
<evidence type="ECO:0000256" key="4">
    <source>
        <dbReference type="ARBA" id="ARBA00022771"/>
    </source>
</evidence>
<dbReference type="InParanoid" id="G7DUZ7"/>
<dbReference type="Pfam" id="PF13445">
    <property type="entry name" value="zf-RING_UBOX"/>
    <property type="match status" value="1"/>
</dbReference>
<dbReference type="FunFam" id="3.30.40.10:FF:000143">
    <property type="entry name" value="Regulator of gluconeogenesis Rmd5"/>
    <property type="match status" value="1"/>
</dbReference>
<evidence type="ECO:0000313" key="12">
    <source>
        <dbReference type="EMBL" id="GAA94407.1"/>
    </source>
</evidence>
<dbReference type="InterPro" id="IPR024964">
    <property type="entry name" value="CTLH/CRA"/>
</dbReference>
<keyword evidence="3" id="KW-0479">Metal-binding</keyword>
<evidence type="ECO:0000256" key="7">
    <source>
        <dbReference type="ARBA" id="ARBA00075398"/>
    </source>
</evidence>
<organism evidence="12 13">
    <name type="scientific">Mixia osmundae (strain CBS 9802 / IAM 14324 / JCM 22182 / KY 12970)</name>
    <dbReference type="NCBI Taxonomy" id="764103"/>
    <lineage>
        <taxon>Eukaryota</taxon>
        <taxon>Fungi</taxon>
        <taxon>Dikarya</taxon>
        <taxon>Basidiomycota</taxon>
        <taxon>Pucciniomycotina</taxon>
        <taxon>Mixiomycetes</taxon>
        <taxon>Mixiales</taxon>
        <taxon>Mixiaceae</taxon>
        <taxon>Mixia</taxon>
    </lineage>
</organism>
<keyword evidence="4 9" id="KW-0863">Zinc-finger</keyword>
<dbReference type="RefSeq" id="XP_014565847.1">
    <property type="nucleotide sequence ID" value="XM_014710361.1"/>
</dbReference>
<dbReference type="Gene3D" id="3.30.40.10">
    <property type="entry name" value="Zinc/RING finger domain, C3HC4 (zinc finger)"/>
    <property type="match status" value="1"/>
</dbReference>
<evidence type="ECO:0000256" key="5">
    <source>
        <dbReference type="ARBA" id="ARBA00022833"/>
    </source>
</evidence>
<dbReference type="GO" id="GO:0008270">
    <property type="term" value="F:zinc ion binding"/>
    <property type="evidence" value="ECO:0007669"/>
    <property type="project" value="UniProtKB-KW"/>
</dbReference>
<dbReference type="STRING" id="764103.G7DUZ7"/>
<keyword evidence="2" id="KW-0963">Cytoplasm</keyword>
<dbReference type="InterPro" id="IPR006595">
    <property type="entry name" value="CTLH_C"/>
</dbReference>
<dbReference type="eggNOG" id="KOG2817">
    <property type="taxonomic scope" value="Eukaryota"/>
</dbReference>
<dbReference type="GO" id="GO:0005634">
    <property type="term" value="C:nucleus"/>
    <property type="evidence" value="ECO:0007669"/>
    <property type="project" value="TreeGrafter"/>
</dbReference>
<dbReference type="GO" id="GO:0005737">
    <property type="term" value="C:cytoplasm"/>
    <property type="evidence" value="ECO:0007669"/>
    <property type="project" value="UniProtKB-SubCell"/>
</dbReference>
<comment type="similarity">
    <text evidence="6">Belongs to the RMD5/GID2 family.</text>
</comment>
<dbReference type="PANTHER" id="PTHR12170">
    <property type="entry name" value="MACROPHAGE ERYTHROBLAST ATTACHER-RELATED"/>
    <property type="match status" value="1"/>
</dbReference>
<dbReference type="Pfam" id="PF10607">
    <property type="entry name" value="CTLH"/>
    <property type="match status" value="1"/>
</dbReference>
<dbReference type="InterPro" id="IPR027370">
    <property type="entry name" value="Znf-RING_euk"/>
</dbReference>
<dbReference type="PROSITE" id="PS50896">
    <property type="entry name" value="LISH"/>
    <property type="match status" value="1"/>
</dbReference>
<reference evidence="12 13" key="2">
    <citation type="journal article" date="2012" name="Open Biol.">
        <title>Characteristics of nucleosomes and linker DNA regions on the genome of the basidiomycete Mixia osmundae revealed by mono- and dinucleosome mapping.</title>
        <authorList>
            <person name="Nishida H."/>
            <person name="Kondo S."/>
            <person name="Matsumoto T."/>
            <person name="Suzuki Y."/>
            <person name="Yoshikawa H."/>
            <person name="Taylor T.D."/>
            <person name="Sugiyama J."/>
        </authorList>
    </citation>
    <scope>NUCLEOTIDE SEQUENCE [LARGE SCALE GENOMIC DNA]</scope>
    <source>
        <strain evidence="13">CBS 9802 / IAM 14324 / JCM 22182 / KY 12970</strain>
    </source>
</reference>
<dbReference type="OMA" id="CTSALEW"/>
<dbReference type="GO" id="GO:0043161">
    <property type="term" value="P:proteasome-mediated ubiquitin-dependent protein catabolic process"/>
    <property type="evidence" value="ECO:0007669"/>
    <property type="project" value="InterPro"/>
</dbReference>
<dbReference type="AlphaFoldDB" id="G7DUZ7"/>
<dbReference type="InterPro" id="IPR013083">
    <property type="entry name" value="Znf_RING/FYVE/PHD"/>
</dbReference>